<dbReference type="Proteomes" id="UP001157502">
    <property type="component" value="Chromosome 1"/>
</dbReference>
<comment type="caution">
    <text evidence="1">The sequence shown here is derived from an EMBL/GenBank/DDBJ whole genome shotgun (WGS) entry which is preliminary data.</text>
</comment>
<reference evidence="1" key="1">
    <citation type="submission" date="2021-05" db="EMBL/GenBank/DDBJ databases">
        <authorList>
            <person name="Pan Q."/>
            <person name="Jouanno E."/>
            <person name="Zahm M."/>
            <person name="Klopp C."/>
            <person name="Cabau C."/>
            <person name="Louis A."/>
            <person name="Berthelot C."/>
            <person name="Parey E."/>
            <person name="Roest Crollius H."/>
            <person name="Montfort J."/>
            <person name="Robinson-Rechavi M."/>
            <person name="Bouchez O."/>
            <person name="Lampietro C."/>
            <person name="Lopez Roques C."/>
            <person name="Donnadieu C."/>
            <person name="Postlethwait J."/>
            <person name="Bobe J."/>
            <person name="Dillon D."/>
            <person name="Chandos A."/>
            <person name="von Hippel F."/>
            <person name="Guiguen Y."/>
        </authorList>
    </citation>
    <scope>NUCLEOTIDE SEQUENCE</scope>
    <source>
        <strain evidence="1">YG-Jan2019</strain>
    </source>
</reference>
<protein>
    <submittedName>
        <fullName evidence="1">Uncharacterized protein</fullName>
    </submittedName>
</protein>
<keyword evidence="2" id="KW-1185">Reference proteome</keyword>
<name>A0ACC2HKJ8_DALPE</name>
<sequence>MLRGTVLCAVLAGLCVIVTLCPVSCQLSQEDAETIVELHNTYRGQVVPSAAYMTKMKWDENLKIQAESYAVKCVWDYDQDLNLDEKAMGQNIYNSKDPFNATKAMEQWFLQNISYNFNHKPSCQDEILCRHYIQMVWANSLSVGCALHRCDTMERLSDKPTDFLVCNYRPAGYFGDKKPYERGEWCSRCPENLPRCDENLCVPESSEDVDEQTTDREQPQSNVGRVSTSLILSTSLVTLLLLEF</sequence>
<organism evidence="1 2">
    <name type="scientific">Dallia pectoralis</name>
    <name type="common">Alaska blackfish</name>
    <dbReference type="NCBI Taxonomy" id="75939"/>
    <lineage>
        <taxon>Eukaryota</taxon>
        <taxon>Metazoa</taxon>
        <taxon>Chordata</taxon>
        <taxon>Craniata</taxon>
        <taxon>Vertebrata</taxon>
        <taxon>Euteleostomi</taxon>
        <taxon>Actinopterygii</taxon>
        <taxon>Neopterygii</taxon>
        <taxon>Teleostei</taxon>
        <taxon>Protacanthopterygii</taxon>
        <taxon>Esociformes</taxon>
        <taxon>Umbridae</taxon>
        <taxon>Dallia</taxon>
    </lineage>
</organism>
<dbReference type="EMBL" id="CM055728">
    <property type="protein sequence ID" value="KAJ8016543.1"/>
    <property type="molecule type" value="Genomic_DNA"/>
</dbReference>
<proteinExistence type="predicted"/>
<evidence type="ECO:0000313" key="2">
    <source>
        <dbReference type="Proteomes" id="UP001157502"/>
    </source>
</evidence>
<evidence type="ECO:0000313" key="1">
    <source>
        <dbReference type="EMBL" id="KAJ8016543.1"/>
    </source>
</evidence>
<accession>A0ACC2HKJ8</accession>
<gene>
    <name evidence="1" type="ORF">DPEC_G00008340</name>
</gene>